<evidence type="ECO:0000313" key="3">
    <source>
        <dbReference type="EMBL" id="MBO8436770.1"/>
    </source>
</evidence>
<comment type="caution">
    <text evidence="3">The sequence shown here is derived from an EMBL/GenBank/DDBJ whole genome shotgun (WGS) entry which is preliminary data.</text>
</comment>
<gene>
    <name evidence="3" type="ORF">IAA97_07325</name>
</gene>
<reference evidence="3" key="1">
    <citation type="submission" date="2020-10" db="EMBL/GenBank/DDBJ databases">
        <authorList>
            <person name="Gilroy R."/>
        </authorList>
    </citation>
    <scope>NUCLEOTIDE SEQUENCE</scope>
    <source>
        <strain evidence="3">7293</strain>
    </source>
</reference>
<evidence type="ECO:0000313" key="4">
    <source>
        <dbReference type="Proteomes" id="UP000823615"/>
    </source>
</evidence>
<reference evidence="3" key="2">
    <citation type="journal article" date="2021" name="PeerJ">
        <title>Extensive microbial diversity within the chicken gut microbiome revealed by metagenomics and culture.</title>
        <authorList>
            <person name="Gilroy R."/>
            <person name="Ravi A."/>
            <person name="Getino M."/>
            <person name="Pursley I."/>
            <person name="Horton D.L."/>
            <person name="Alikhan N.F."/>
            <person name="Baker D."/>
            <person name="Gharbi K."/>
            <person name="Hall N."/>
            <person name="Watson M."/>
            <person name="Adriaenssens E.M."/>
            <person name="Foster-Nyarko E."/>
            <person name="Jarju S."/>
            <person name="Secka A."/>
            <person name="Antonio M."/>
            <person name="Oren A."/>
            <person name="Chaudhuri R.R."/>
            <person name="La Ragione R."/>
            <person name="Hildebrand F."/>
            <person name="Pallen M.J."/>
        </authorList>
    </citation>
    <scope>NUCLEOTIDE SEQUENCE</scope>
    <source>
        <strain evidence="3">7293</strain>
    </source>
</reference>
<dbReference type="EMBL" id="JADIMT010000086">
    <property type="protein sequence ID" value="MBO8436770.1"/>
    <property type="molecule type" value="Genomic_DNA"/>
</dbReference>
<dbReference type="AlphaFoldDB" id="A0A9D9E177"/>
<keyword evidence="2" id="KW-0812">Transmembrane</keyword>
<feature type="transmembrane region" description="Helical" evidence="2">
    <location>
        <begin position="68"/>
        <end position="89"/>
    </location>
</feature>
<organism evidence="3 4">
    <name type="scientific">Candidatus Ornithospirochaeta stercoripullorum</name>
    <dbReference type="NCBI Taxonomy" id="2840899"/>
    <lineage>
        <taxon>Bacteria</taxon>
        <taxon>Pseudomonadati</taxon>
        <taxon>Spirochaetota</taxon>
        <taxon>Spirochaetia</taxon>
        <taxon>Spirochaetales</taxon>
        <taxon>Spirochaetaceae</taxon>
        <taxon>Spirochaetaceae incertae sedis</taxon>
        <taxon>Candidatus Ornithospirochaeta</taxon>
    </lineage>
</organism>
<keyword evidence="2" id="KW-1133">Transmembrane helix</keyword>
<accession>A0A9D9E177</accession>
<feature type="transmembrane region" description="Helical" evidence="2">
    <location>
        <begin position="6"/>
        <end position="26"/>
    </location>
</feature>
<sequence length="149" mass="17619">MIIYIIPITALLLSFMALLASMRFIFSRQGLYWIFPAIISLLLFFQNLDTLLVLGTEGITEFSYTFRNFSPFILAFLWYMMIVVFHYALKKTIPENKFASDSRKNRAEADYLMKVEMRQSKRIRKKKKEEAENSSYIPAVPEYRMPEDD</sequence>
<name>A0A9D9E177_9SPIO</name>
<feature type="region of interest" description="Disordered" evidence="1">
    <location>
        <begin position="120"/>
        <end position="149"/>
    </location>
</feature>
<dbReference type="Proteomes" id="UP000823615">
    <property type="component" value="Unassembled WGS sequence"/>
</dbReference>
<evidence type="ECO:0000256" key="1">
    <source>
        <dbReference type="SAM" id="MobiDB-lite"/>
    </source>
</evidence>
<feature type="transmembrane region" description="Helical" evidence="2">
    <location>
        <begin position="31"/>
        <end position="48"/>
    </location>
</feature>
<keyword evidence="2" id="KW-0472">Membrane</keyword>
<proteinExistence type="predicted"/>
<protein>
    <submittedName>
        <fullName evidence="3">Uncharacterized protein</fullName>
    </submittedName>
</protein>
<evidence type="ECO:0000256" key="2">
    <source>
        <dbReference type="SAM" id="Phobius"/>
    </source>
</evidence>